<organism evidence="2">
    <name type="scientific">mine drainage metagenome</name>
    <dbReference type="NCBI Taxonomy" id="410659"/>
    <lineage>
        <taxon>unclassified sequences</taxon>
        <taxon>metagenomes</taxon>
        <taxon>ecological metagenomes</taxon>
    </lineage>
</organism>
<dbReference type="AlphaFoldDB" id="T1AWI2"/>
<dbReference type="InterPro" id="IPR029058">
    <property type="entry name" value="AB_hydrolase_fold"/>
</dbReference>
<dbReference type="InterPro" id="IPR051049">
    <property type="entry name" value="Dienelactone_hydrolase-like"/>
</dbReference>
<protein>
    <submittedName>
        <fullName evidence="2">Carboxymethylenebutenolidase</fullName>
    </submittedName>
</protein>
<dbReference type="InterPro" id="IPR002925">
    <property type="entry name" value="Dienelactn_hydro"/>
</dbReference>
<dbReference type="PANTHER" id="PTHR46623:SF6">
    <property type="entry name" value="ALPHA_BETA-HYDROLASES SUPERFAMILY PROTEIN"/>
    <property type="match status" value="1"/>
</dbReference>
<dbReference type="SUPFAM" id="SSF53474">
    <property type="entry name" value="alpha/beta-Hydrolases"/>
    <property type="match status" value="1"/>
</dbReference>
<dbReference type="Gene3D" id="3.40.50.1820">
    <property type="entry name" value="alpha/beta hydrolase"/>
    <property type="match status" value="1"/>
</dbReference>
<evidence type="ECO:0000259" key="1">
    <source>
        <dbReference type="Pfam" id="PF01738"/>
    </source>
</evidence>
<name>T1AWI2_9ZZZZ</name>
<dbReference type="PANTHER" id="PTHR46623">
    <property type="entry name" value="CARBOXYMETHYLENEBUTENOLIDASE-RELATED"/>
    <property type="match status" value="1"/>
</dbReference>
<dbReference type="GO" id="GO:0016787">
    <property type="term" value="F:hydrolase activity"/>
    <property type="evidence" value="ECO:0007669"/>
    <property type="project" value="InterPro"/>
</dbReference>
<feature type="non-terminal residue" evidence="2">
    <location>
        <position position="249"/>
    </location>
</feature>
<proteinExistence type="predicted"/>
<reference evidence="2" key="2">
    <citation type="journal article" date="2014" name="ISME J.">
        <title>Microbial stratification in low pH oxic and suboxic macroscopic growths along an acid mine drainage.</title>
        <authorList>
            <person name="Mendez-Garcia C."/>
            <person name="Mesa V."/>
            <person name="Sprenger R.R."/>
            <person name="Richter M."/>
            <person name="Diez M.S."/>
            <person name="Solano J."/>
            <person name="Bargiela R."/>
            <person name="Golyshina O.V."/>
            <person name="Manteca A."/>
            <person name="Ramos J.L."/>
            <person name="Gallego J.R."/>
            <person name="Llorente I."/>
            <person name="Martins Dos Santos V.A."/>
            <person name="Jensen O.N."/>
            <person name="Pelaez A.I."/>
            <person name="Sanchez J."/>
            <person name="Ferrer M."/>
        </authorList>
    </citation>
    <scope>NUCLEOTIDE SEQUENCE</scope>
</reference>
<gene>
    <name evidence="2" type="ORF">B1B_12622</name>
</gene>
<accession>T1AWI2</accession>
<comment type="caution">
    <text evidence="2">The sequence shown here is derived from an EMBL/GenBank/DDBJ whole genome shotgun (WGS) entry which is preliminary data.</text>
</comment>
<feature type="domain" description="Dienelactone hydrolase" evidence="1">
    <location>
        <begin position="19"/>
        <end position="247"/>
    </location>
</feature>
<evidence type="ECO:0000313" key="2">
    <source>
        <dbReference type="EMBL" id="EQD46450.1"/>
    </source>
</evidence>
<dbReference type="Pfam" id="PF01738">
    <property type="entry name" value="DLH"/>
    <property type="match status" value="1"/>
</dbReference>
<sequence>MVDMGAKGMMDLAVSGRTIDAYRALPAAQPAPLVLVVHEIFGLAPHIREVCDRFAAEGFVAVGPDLFTGELAARMTPENIQKGRAFLQSLTPEDFRDPARVARRLEEQPPDSRPAAQALFRVLQPETRRGFAQDLALAMSALRKDPAVDPTRTGAVGFCMGGTLVGLLATLDPKLTAGVIFYGESPPDPDLPKVHARLLGLYGGEDHRITDTIPAFAQRMAALGKPFDYHVYPGAQHAFFNDSRAPTYH</sequence>
<dbReference type="EMBL" id="AUZY01008280">
    <property type="protein sequence ID" value="EQD46450.1"/>
    <property type="molecule type" value="Genomic_DNA"/>
</dbReference>
<reference evidence="2" key="1">
    <citation type="submission" date="2013-08" db="EMBL/GenBank/DDBJ databases">
        <authorList>
            <person name="Mendez C."/>
            <person name="Richter M."/>
            <person name="Ferrer M."/>
            <person name="Sanchez J."/>
        </authorList>
    </citation>
    <scope>NUCLEOTIDE SEQUENCE</scope>
</reference>